<dbReference type="AlphaFoldDB" id="A0A9P0LID7"/>
<evidence type="ECO:0000256" key="3">
    <source>
        <dbReference type="ARBA" id="ARBA00012759"/>
    </source>
</evidence>
<sequence length="702" mass="78694">MDINNVWDIEFLDLNGMDEAEKLQLRTSLQLLDPCVQLPWVRVSKKTTANSSLPKEEHFQQGTVIPNAAHPSPQTAAPFAVIQPTAIPSPILGNVYLNSEHAVQPVVVPAAVVPGYTSPPNLVYITSPVPPPTVGAYAQPVIVTGAQKIVPQTNITLAYNQPSAYQEPIQHVHKQPQQVYSPQNGVVLVESNSTEHMQTSVPHVKREAAEVQPIKVEVETPQSAPEQASAVQIQPEVFQNGMKTETVNSQPAGKSWASLFNDKAKMNAANQSPVTSQSDITINQSVRETYDKDATDCPFKRPRTAEFLDPVCYRIAEFLTSHVVDGKAVSLQPRGLLNKSNYCYVNSILQALIACPPMYNMLNSLAQNVKLNSKRKRTPFIDGMCRFVREFKHLPANQRVTSRRSDGKNTKKDQGIMVNTDVPFEPLWIQKMLNAGRQEDAEEFLGFLLNGLNDEMLEVMKLIKSEDNQSKTIKINEDDVDKGWQVMGPKNKGSVTRRTDFGRTPISDIFGGFLRSRIHRTGDLITENIQPFFTLQLNIEKVATVREALEALVTKNQLEGLTSLKTNEEVEAWQQVVLDELPVILILHLKCFDYKMHERTGCTKIVKALEFPIDLKIDSKLLSSKSLTPKEKQYKLIAVVYHDGKEATAGHYVTDAFHVGYGCWLRYDDASVRSVSEEQVLRPQGIRVPYLLFYRRSDTIRK</sequence>
<reference evidence="9" key="1">
    <citation type="submission" date="2022-03" db="EMBL/GenBank/DDBJ databases">
        <authorList>
            <person name="Sayadi A."/>
        </authorList>
    </citation>
    <scope>NUCLEOTIDE SEQUENCE</scope>
</reference>
<dbReference type="EC" id="3.4.19.12" evidence="3"/>
<dbReference type="Proteomes" id="UP001152888">
    <property type="component" value="Unassembled WGS sequence"/>
</dbReference>
<dbReference type="PROSITE" id="PS50235">
    <property type="entry name" value="USP_3"/>
    <property type="match status" value="1"/>
</dbReference>
<dbReference type="GO" id="GO:0005634">
    <property type="term" value="C:nucleus"/>
    <property type="evidence" value="ECO:0007669"/>
    <property type="project" value="TreeGrafter"/>
</dbReference>
<evidence type="ECO:0000313" key="9">
    <source>
        <dbReference type="EMBL" id="CAH1995498.1"/>
    </source>
</evidence>
<dbReference type="SUPFAM" id="SSF54001">
    <property type="entry name" value="Cysteine proteinases"/>
    <property type="match status" value="1"/>
</dbReference>
<evidence type="ECO:0000259" key="8">
    <source>
        <dbReference type="PROSITE" id="PS50235"/>
    </source>
</evidence>
<evidence type="ECO:0000256" key="7">
    <source>
        <dbReference type="ARBA" id="ARBA00022807"/>
    </source>
</evidence>
<keyword evidence="4" id="KW-0645">Protease</keyword>
<comment type="catalytic activity">
    <reaction evidence="1">
        <text>Thiol-dependent hydrolysis of ester, thioester, amide, peptide and isopeptide bonds formed by the C-terminal Gly of ubiquitin (a 76-residue protein attached to proteins as an intracellular targeting signal).</text>
        <dbReference type="EC" id="3.4.19.12"/>
    </reaction>
</comment>
<gene>
    <name evidence="9" type="ORF">ACAOBT_LOCUS22648</name>
</gene>
<accession>A0A9P0LID7</accession>
<proteinExistence type="inferred from homology"/>
<comment type="similarity">
    <text evidence="2">Belongs to the peptidase C19 family. USP10 subfamily.</text>
</comment>
<dbReference type="InterPro" id="IPR001394">
    <property type="entry name" value="Peptidase_C19_UCH"/>
</dbReference>
<dbReference type="GO" id="GO:0005829">
    <property type="term" value="C:cytosol"/>
    <property type="evidence" value="ECO:0007669"/>
    <property type="project" value="TreeGrafter"/>
</dbReference>
<dbReference type="OrthoDB" id="429671at2759"/>
<dbReference type="Pfam" id="PF00443">
    <property type="entry name" value="UCH"/>
    <property type="match status" value="1"/>
</dbReference>
<dbReference type="InterPro" id="IPR028889">
    <property type="entry name" value="USP"/>
</dbReference>
<evidence type="ECO:0000256" key="1">
    <source>
        <dbReference type="ARBA" id="ARBA00000707"/>
    </source>
</evidence>
<dbReference type="PANTHER" id="PTHR24006">
    <property type="entry name" value="UBIQUITIN CARBOXYL-TERMINAL HYDROLASE"/>
    <property type="match status" value="1"/>
</dbReference>
<dbReference type="GO" id="GO:0006508">
    <property type="term" value="P:proteolysis"/>
    <property type="evidence" value="ECO:0007669"/>
    <property type="project" value="UniProtKB-KW"/>
</dbReference>
<organism evidence="9 10">
    <name type="scientific">Acanthoscelides obtectus</name>
    <name type="common">Bean weevil</name>
    <name type="synonym">Bruchus obtectus</name>
    <dbReference type="NCBI Taxonomy" id="200917"/>
    <lineage>
        <taxon>Eukaryota</taxon>
        <taxon>Metazoa</taxon>
        <taxon>Ecdysozoa</taxon>
        <taxon>Arthropoda</taxon>
        <taxon>Hexapoda</taxon>
        <taxon>Insecta</taxon>
        <taxon>Pterygota</taxon>
        <taxon>Neoptera</taxon>
        <taxon>Endopterygota</taxon>
        <taxon>Coleoptera</taxon>
        <taxon>Polyphaga</taxon>
        <taxon>Cucujiformia</taxon>
        <taxon>Chrysomeloidea</taxon>
        <taxon>Chrysomelidae</taxon>
        <taxon>Bruchinae</taxon>
        <taxon>Bruchini</taxon>
        <taxon>Acanthoscelides</taxon>
    </lineage>
</organism>
<name>A0A9P0LID7_ACAOB</name>
<dbReference type="EMBL" id="CAKOFQ010007230">
    <property type="protein sequence ID" value="CAH1995498.1"/>
    <property type="molecule type" value="Genomic_DNA"/>
</dbReference>
<keyword evidence="10" id="KW-1185">Reference proteome</keyword>
<comment type="caution">
    <text evidence="9">The sequence shown here is derived from an EMBL/GenBank/DDBJ whole genome shotgun (WGS) entry which is preliminary data.</text>
</comment>
<evidence type="ECO:0000256" key="6">
    <source>
        <dbReference type="ARBA" id="ARBA00022801"/>
    </source>
</evidence>
<feature type="domain" description="USP" evidence="8">
    <location>
        <begin position="334"/>
        <end position="697"/>
    </location>
</feature>
<keyword evidence="5" id="KW-0833">Ubl conjugation pathway</keyword>
<keyword evidence="7" id="KW-0788">Thiol protease</keyword>
<dbReference type="GO" id="GO:0010506">
    <property type="term" value="P:regulation of autophagy"/>
    <property type="evidence" value="ECO:0007669"/>
    <property type="project" value="TreeGrafter"/>
</dbReference>
<dbReference type="PROSITE" id="PS00973">
    <property type="entry name" value="USP_2"/>
    <property type="match status" value="1"/>
</dbReference>
<dbReference type="GO" id="GO:0004843">
    <property type="term" value="F:cysteine-type deubiquitinase activity"/>
    <property type="evidence" value="ECO:0007669"/>
    <property type="project" value="UniProtKB-EC"/>
</dbReference>
<dbReference type="InterPro" id="IPR018200">
    <property type="entry name" value="USP_CS"/>
</dbReference>
<dbReference type="GO" id="GO:0030330">
    <property type="term" value="P:DNA damage response, signal transduction by p53 class mediator"/>
    <property type="evidence" value="ECO:0007669"/>
    <property type="project" value="TreeGrafter"/>
</dbReference>
<dbReference type="GO" id="GO:0016579">
    <property type="term" value="P:protein deubiquitination"/>
    <property type="evidence" value="ECO:0007669"/>
    <property type="project" value="InterPro"/>
</dbReference>
<dbReference type="FunFam" id="3.90.70.10:FF:000092">
    <property type="entry name" value="Ubiquitin carboxyl-terminal hydrolase"/>
    <property type="match status" value="1"/>
</dbReference>
<dbReference type="InterPro" id="IPR050164">
    <property type="entry name" value="Peptidase_C19"/>
</dbReference>
<keyword evidence="6" id="KW-0378">Hydrolase</keyword>
<dbReference type="Gene3D" id="3.90.70.10">
    <property type="entry name" value="Cysteine proteinases"/>
    <property type="match status" value="1"/>
</dbReference>
<dbReference type="InterPro" id="IPR038765">
    <property type="entry name" value="Papain-like_cys_pep_sf"/>
</dbReference>
<evidence type="ECO:0000256" key="4">
    <source>
        <dbReference type="ARBA" id="ARBA00022670"/>
    </source>
</evidence>
<evidence type="ECO:0000256" key="5">
    <source>
        <dbReference type="ARBA" id="ARBA00022786"/>
    </source>
</evidence>
<evidence type="ECO:0000313" key="10">
    <source>
        <dbReference type="Proteomes" id="UP001152888"/>
    </source>
</evidence>
<dbReference type="PANTHER" id="PTHR24006:SF687">
    <property type="entry name" value="UBIQUITIN CARBOXYL-TERMINAL HYDROLASE 10"/>
    <property type="match status" value="1"/>
</dbReference>
<evidence type="ECO:0000256" key="2">
    <source>
        <dbReference type="ARBA" id="ARBA00005427"/>
    </source>
</evidence>
<protein>
    <recommendedName>
        <fullName evidence="3">ubiquitinyl hydrolase 1</fullName>
        <ecNumber evidence="3">3.4.19.12</ecNumber>
    </recommendedName>
</protein>